<feature type="region of interest" description="Disordered" evidence="1">
    <location>
        <begin position="799"/>
        <end position="843"/>
    </location>
</feature>
<dbReference type="PANTHER" id="PTHR38113">
    <property type="match status" value="1"/>
</dbReference>
<sequence>MGREKRKVKPPIRASGPKERRRRNQKFLSDHPAPAPAPRGLVAKPTLPKSRHHTYFEFVENTDKKEKILQVKETEDKIPPPGFEFVPIGNPGLTKACKDLSREKDAMIFVVSPVTTNNSLSQQVNRLGHHVRQTIVEEAKATIADLPESGAATPDGNPEPIPEIQAEYHAQADAALRDLFPRIPNTDREIIIQHAFTRVSISNNRLFLCSLTNRNTSQRATTKGELSLPVGLCGEIPLARRVQLAVLAHIRHNHTRYEELLKEAGWQAARKTVETLCLDILVKWRGDEETGRDQLDEILREVVVISDSEDDSSDEEMVDDSSIDGDGDVSPSSVLISTKSTTATVLPQMAAVEQPGSPGPTTLAEGRTARAKEKAPARSMDHVQKTNRKNQRGFKRYQAAWQQAILRNRGADDDRSGFIAGGVGEYNPHHPQMPARQVEAYQSTTYNGSQVERAAPSIGFTVNSGLPPMESQPYTRPVATPPLYANQSTEIQASRDALSSSVYEFSGESPSTLRMMSPIANRLGDMAVPSIEPASSETVMQPAFVRAVPPRQQDHLDPLPSRPPLFHTIRSMSPMDSEIRNSPDRGGRRIISDYPAEGSFQANSFALDAPTYVPQERVDYSFISGAPSYARPALQGWSRPYEHPIWADPPRGDRIIVNASRPGTRTNPILMEDRGGFFERVALPLEPRVFTHQKEDSLTLQSEPYRATGSYLVSSERDARILRNNRGHDGIEVMPINRPGALHNSHHSERFYGHQPQLYQSCIPEESDIRDVESRDRARHCVASRYWPAQEVGRYPQMDAPLQNHQPSYRSHQGKRPAADDHYQNASRGRRRVRPSDDVIVLE</sequence>
<organism evidence="3 4">
    <name type="scientific">Metarhizium anisopliae BRIP 53293</name>
    <dbReference type="NCBI Taxonomy" id="1291518"/>
    <lineage>
        <taxon>Eukaryota</taxon>
        <taxon>Fungi</taxon>
        <taxon>Dikarya</taxon>
        <taxon>Ascomycota</taxon>
        <taxon>Pezizomycotina</taxon>
        <taxon>Sordariomycetes</taxon>
        <taxon>Hypocreomycetidae</taxon>
        <taxon>Hypocreales</taxon>
        <taxon>Clavicipitaceae</taxon>
        <taxon>Metarhizium</taxon>
    </lineage>
</organism>
<evidence type="ECO:0000313" key="3">
    <source>
        <dbReference type="EMBL" id="KJK81485.1"/>
    </source>
</evidence>
<feature type="compositionally biased region" description="Basic and acidic residues" evidence="1">
    <location>
        <begin position="367"/>
        <end position="384"/>
    </location>
</feature>
<feature type="compositionally biased region" description="Acidic residues" evidence="1">
    <location>
        <begin position="307"/>
        <end position="327"/>
    </location>
</feature>
<name>A0A0D9P9J9_METAN</name>
<evidence type="ECO:0000259" key="2">
    <source>
        <dbReference type="Pfam" id="PF10056"/>
    </source>
</evidence>
<gene>
    <name evidence="3" type="ORF">H634G_02744</name>
</gene>
<feature type="region of interest" description="Disordered" evidence="1">
    <location>
        <begin position="1"/>
        <end position="45"/>
    </location>
</feature>
<evidence type="ECO:0000313" key="4">
    <source>
        <dbReference type="Proteomes" id="UP000054544"/>
    </source>
</evidence>
<keyword evidence="4" id="KW-1185">Reference proteome</keyword>
<protein>
    <recommendedName>
        <fullName evidence="2">DUF2293 domain-containing protein</fullName>
    </recommendedName>
</protein>
<evidence type="ECO:0000256" key="1">
    <source>
        <dbReference type="SAM" id="MobiDB-lite"/>
    </source>
</evidence>
<dbReference type="OrthoDB" id="5288828at2759"/>
<dbReference type="PANTHER" id="PTHR38113:SF1">
    <property type="entry name" value="DUF2293 DOMAIN-CONTAINING PROTEIN"/>
    <property type="match status" value="1"/>
</dbReference>
<dbReference type="EMBL" id="KE384725">
    <property type="protein sequence ID" value="KJK81485.1"/>
    <property type="molecule type" value="Genomic_DNA"/>
</dbReference>
<feature type="region of interest" description="Disordered" evidence="1">
    <location>
        <begin position="307"/>
        <end position="331"/>
    </location>
</feature>
<dbReference type="Pfam" id="PF10056">
    <property type="entry name" value="DUF2293"/>
    <property type="match status" value="1"/>
</dbReference>
<dbReference type="Proteomes" id="UP000054544">
    <property type="component" value="Unassembled WGS sequence"/>
</dbReference>
<dbReference type="InterPro" id="IPR018744">
    <property type="entry name" value="DUF2293"/>
</dbReference>
<feature type="domain" description="DUF2293" evidence="2">
    <location>
        <begin position="175"/>
        <end position="285"/>
    </location>
</feature>
<dbReference type="STRING" id="1291518.A0A0D9P9J9"/>
<feature type="compositionally biased region" description="Basic residues" evidence="1">
    <location>
        <begin position="1"/>
        <end position="10"/>
    </location>
</feature>
<feature type="region of interest" description="Disordered" evidence="1">
    <location>
        <begin position="352"/>
        <end position="391"/>
    </location>
</feature>
<accession>A0A0D9P9J9</accession>
<reference evidence="4" key="1">
    <citation type="journal article" date="2014" name="BMC Genomics">
        <title>The genome sequence of the biocontrol fungus Metarhizium anisopliae and comparative genomics of Metarhizium species.</title>
        <authorList>
            <person name="Pattemore J.A."/>
            <person name="Hane J.K."/>
            <person name="Williams A.H."/>
            <person name="Wilson B.A."/>
            <person name="Stodart B.J."/>
            <person name="Ash G.J."/>
        </authorList>
    </citation>
    <scope>NUCLEOTIDE SEQUENCE [LARGE SCALE GENOMIC DNA]</scope>
    <source>
        <strain evidence="4">BRIP 53293</strain>
    </source>
</reference>
<proteinExistence type="predicted"/>
<dbReference type="AlphaFoldDB" id="A0A0D9P9J9"/>